<dbReference type="InterPro" id="IPR018459">
    <property type="entry name" value="RII-bd_1"/>
</dbReference>
<feature type="compositionally biased region" description="Basic and acidic residues" evidence="8">
    <location>
        <begin position="109"/>
        <end position="119"/>
    </location>
</feature>
<organism evidence="10">
    <name type="scientific">Castor canadensis</name>
    <name type="common">American beaver</name>
    <dbReference type="NCBI Taxonomy" id="51338"/>
    <lineage>
        <taxon>Eukaryota</taxon>
        <taxon>Metazoa</taxon>
        <taxon>Chordata</taxon>
        <taxon>Craniata</taxon>
        <taxon>Vertebrata</taxon>
        <taxon>Euteleostomi</taxon>
        <taxon>Mammalia</taxon>
        <taxon>Eutheria</taxon>
        <taxon>Euarchontoglires</taxon>
        <taxon>Glires</taxon>
        <taxon>Rodentia</taxon>
        <taxon>Castorimorpha</taxon>
        <taxon>Castoridae</taxon>
        <taxon>Castor</taxon>
    </lineage>
</organism>
<feature type="compositionally biased region" description="Low complexity" evidence="8">
    <location>
        <begin position="185"/>
        <end position="196"/>
    </location>
</feature>
<keyword evidence="6 7" id="KW-0206">Cytoskeleton</keyword>
<dbReference type="Pfam" id="PF00418">
    <property type="entry name" value="Tubulin-binding"/>
    <property type="match status" value="4"/>
</dbReference>
<dbReference type="GO" id="GO:0008017">
    <property type="term" value="F:microtubule binding"/>
    <property type="evidence" value="ECO:0007669"/>
    <property type="project" value="InterPro"/>
</dbReference>
<dbReference type="Pfam" id="PF10522">
    <property type="entry name" value="RII_binding_1"/>
    <property type="match status" value="1"/>
</dbReference>
<feature type="compositionally biased region" description="Low complexity" evidence="8">
    <location>
        <begin position="120"/>
        <end position="133"/>
    </location>
</feature>
<keyword evidence="4 7" id="KW-0493">Microtubule</keyword>
<feature type="compositionally biased region" description="Low complexity" evidence="8">
    <location>
        <begin position="206"/>
        <end position="218"/>
    </location>
</feature>
<feature type="compositionally biased region" description="Low complexity" evidence="8">
    <location>
        <begin position="231"/>
        <end position="247"/>
    </location>
</feature>
<evidence type="ECO:0000259" key="9">
    <source>
        <dbReference type="Pfam" id="PF10522"/>
    </source>
</evidence>
<evidence type="ECO:0000256" key="5">
    <source>
        <dbReference type="ARBA" id="ARBA00022737"/>
    </source>
</evidence>
<evidence type="ECO:0000256" key="8">
    <source>
        <dbReference type="SAM" id="MobiDB-lite"/>
    </source>
</evidence>
<gene>
    <name evidence="10" type="primary">LOC109702097</name>
</gene>
<feature type="region of interest" description="Disordered" evidence="8">
    <location>
        <begin position="1"/>
        <end position="88"/>
    </location>
</feature>
<reference evidence="10" key="1">
    <citation type="submission" date="2023-09" db="UniProtKB">
        <authorList>
            <consortium name="Ensembl"/>
        </authorList>
    </citation>
    <scope>IDENTIFICATION</scope>
</reference>
<feature type="compositionally biased region" description="Basic and acidic residues" evidence="8">
    <location>
        <begin position="166"/>
        <end position="183"/>
    </location>
</feature>
<evidence type="ECO:0000256" key="2">
    <source>
        <dbReference type="ARBA" id="ARBA00022490"/>
    </source>
</evidence>
<feature type="domain" description="RII binding" evidence="9">
    <location>
        <begin position="85"/>
        <end position="103"/>
    </location>
</feature>
<name>A0A8C0WQN1_CASCN</name>
<sequence>MADERKDEAKAPHWTSAQLTEASARPHAPEVKDQGGAGEGLVRSANGFPYREDEEGAFGEHGTPGTYPDTKENGINGELTSADRETAEEVSARIVQVVTAEAVAVLKGEQEKEAQHRDQPAALPLAAEETANLPPSPPPSPASEQTVTVEEATGGESTQTPSAFKQAKDKVSDGVTKSPEKRSSLPRPSSILPPRRGVSGDREENSFSLNSSISSSARRTTRSEPIRRAGKSGTSTPTTPGSTAITPGTPPSYSSRTPGTPGTPSYPRTPHTPGTPKSAILVPSEKKVAIIRTPPKSPATPKQLRLINQPLPDLKNVKSKIGSTDNIKYQPKGGQVRILNKKIDFSKVQSRCGSKDNIKHSAGGGNVQIVTKKIDLSHVTSKCGSLKNIRHRPGGGRVKIESVKLDFKEKAQAKVGSLDNAHHVPGGGNVKIDSQKLNFREHAKARVDHGAEIITQSPGRSSVASPRRLSNVSSSGSINLLESPQLATLAEDVTAALAKQGL</sequence>
<dbReference type="PANTHER" id="PTHR11501:SF15">
    <property type="entry name" value="MICROTUBULE-ASSOCIATED PROTEIN 2"/>
    <property type="match status" value="1"/>
</dbReference>
<feature type="compositionally biased region" description="Polar residues" evidence="8">
    <location>
        <begin position="253"/>
        <end position="263"/>
    </location>
</feature>
<dbReference type="GO" id="GO:0031175">
    <property type="term" value="P:neuron projection development"/>
    <property type="evidence" value="ECO:0007669"/>
    <property type="project" value="TreeGrafter"/>
</dbReference>
<evidence type="ECO:0000256" key="7">
    <source>
        <dbReference type="RuleBase" id="RU000686"/>
    </source>
</evidence>
<evidence type="ECO:0000256" key="6">
    <source>
        <dbReference type="ARBA" id="ARBA00023212"/>
    </source>
</evidence>
<evidence type="ECO:0000256" key="1">
    <source>
        <dbReference type="ARBA" id="ARBA00004245"/>
    </source>
</evidence>
<dbReference type="Ensembl" id="ENSCCNT00000017635.1">
    <property type="protein sequence ID" value="ENSCCNP00000013439.1"/>
    <property type="gene ID" value="ENSCCNG00000013749.1"/>
</dbReference>
<evidence type="ECO:0000256" key="4">
    <source>
        <dbReference type="ARBA" id="ARBA00022701"/>
    </source>
</evidence>
<keyword evidence="5" id="KW-0677">Repeat</keyword>
<proteinExistence type="predicted"/>
<evidence type="ECO:0000256" key="3">
    <source>
        <dbReference type="ARBA" id="ARBA00022553"/>
    </source>
</evidence>
<dbReference type="InterPro" id="IPR027324">
    <property type="entry name" value="MAP2/MAP4/Tau"/>
</dbReference>
<dbReference type="GO" id="GO:0000226">
    <property type="term" value="P:microtubule cytoskeleton organization"/>
    <property type="evidence" value="ECO:0007669"/>
    <property type="project" value="TreeGrafter"/>
</dbReference>
<evidence type="ECO:0000313" key="10">
    <source>
        <dbReference type="Ensembl" id="ENSCCNP00000013439.1"/>
    </source>
</evidence>
<dbReference type="AlphaFoldDB" id="A0A8C0WQN1"/>
<dbReference type="InterPro" id="IPR001084">
    <property type="entry name" value="MAP_tubulin-bd_rpt"/>
</dbReference>
<keyword evidence="3" id="KW-0597">Phosphoprotein</keyword>
<feature type="compositionally biased region" description="Basic and acidic residues" evidence="8">
    <location>
        <begin position="1"/>
        <end position="11"/>
    </location>
</feature>
<feature type="region of interest" description="Disordered" evidence="8">
    <location>
        <begin position="109"/>
        <end position="280"/>
    </location>
</feature>
<dbReference type="PROSITE" id="PS51491">
    <property type="entry name" value="TAU_MAP_2"/>
    <property type="match status" value="4"/>
</dbReference>
<dbReference type="PROSITE" id="PS00229">
    <property type="entry name" value="TAU_MAP_1"/>
    <property type="match status" value="2"/>
</dbReference>
<protein>
    <recommendedName>
        <fullName evidence="7">Microtubule-associated protein</fullName>
    </recommendedName>
</protein>
<feature type="region of interest" description="Disordered" evidence="8">
    <location>
        <begin position="454"/>
        <end position="476"/>
    </location>
</feature>
<dbReference type="GO" id="GO:0043005">
    <property type="term" value="C:neuron projection"/>
    <property type="evidence" value="ECO:0007669"/>
    <property type="project" value="TreeGrafter"/>
</dbReference>
<accession>A0A8C0WQN1</accession>
<comment type="subcellular location">
    <subcellularLocation>
        <location evidence="1 7">Cytoplasm</location>
        <location evidence="1 7">Cytoskeleton</location>
    </subcellularLocation>
</comment>
<dbReference type="GO" id="GO:0005874">
    <property type="term" value="C:microtubule"/>
    <property type="evidence" value="ECO:0007669"/>
    <property type="project" value="UniProtKB-KW"/>
</dbReference>
<keyword evidence="2 7" id="KW-0963">Cytoplasm</keyword>
<dbReference type="PANTHER" id="PTHR11501">
    <property type="entry name" value="MICROTUBULE-ASSOCIATED PROTEIN"/>
    <property type="match status" value="1"/>
</dbReference>